<keyword evidence="1" id="KW-0812">Transmembrane</keyword>
<gene>
    <name evidence="2" type="ORF">EKG35_06025</name>
</gene>
<evidence type="ECO:0000313" key="2">
    <source>
        <dbReference type="EMBL" id="RTQ94313.1"/>
    </source>
</evidence>
<dbReference type="EMBL" id="RXNR01000012">
    <property type="protein sequence ID" value="RTQ94313.1"/>
    <property type="molecule type" value="Genomic_DNA"/>
</dbReference>
<evidence type="ECO:0000256" key="1">
    <source>
        <dbReference type="SAM" id="Phobius"/>
    </source>
</evidence>
<accession>A0A3S0JR10</accession>
<keyword evidence="3" id="KW-1185">Reference proteome</keyword>
<proteinExistence type="predicted"/>
<comment type="caution">
    <text evidence="2">The sequence shown here is derived from an EMBL/GenBank/DDBJ whole genome shotgun (WGS) entry which is preliminary data.</text>
</comment>
<feature type="transmembrane region" description="Helical" evidence="1">
    <location>
        <begin position="34"/>
        <end position="53"/>
    </location>
</feature>
<dbReference type="InterPro" id="IPR007404">
    <property type="entry name" value="YdjM-like"/>
</dbReference>
<reference evidence="2 3" key="1">
    <citation type="submission" date="2018-12" db="EMBL/GenBank/DDBJ databases">
        <authorList>
            <person name="Yu L."/>
        </authorList>
    </citation>
    <scope>NUCLEOTIDE SEQUENCE [LARGE SCALE GENOMIC DNA]</scope>
    <source>
        <strain evidence="2 3">S5H2222</strain>
    </source>
</reference>
<dbReference type="OrthoDB" id="5459053at2"/>
<evidence type="ECO:0000313" key="3">
    <source>
        <dbReference type="Proteomes" id="UP000276349"/>
    </source>
</evidence>
<organism evidence="2 3">
    <name type="scientific">Lysinibacillus telephonicus</name>
    <dbReference type="NCBI Taxonomy" id="1714840"/>
    <lineage>
        <taxon>Bacteria</taxon>
        <taxon>Bacillati</taxon>
        <taxon>Bacillota</taxon>
        <taxon>Bacilli</taxon>
        <taxon>Bacillales</taxon>
        <taxon>Bacillaceae</taxon>
        <taxon>Lysinibacillus</taxon>
    </lineage>
</organism>
<name>A0A3S0JR10_9BACI</name>
<protein>
    <recommendedName>
        <fullName evidence="4">Metal-dependent hydrolase</fullName>
    </recommendedName>
</protein>
<evidence type="ECO:0008006" key="4">
    <source>
        <dbReference type="Google" id="ProtNLM"/>
    </source>
</evidence>
<keyword evidence="1" id="KW-0472">Membrane</keyword>
<keyword evidence="1" id="KW-1133">Transmembrane helix</keyword>
<dbReference type="Pfam" id="PF04307">
    <property type="entry name" value="YdjM"/>
    <property type="match status" value="1"/>
</dbReference>
<feature type="transmembrane region" description="Helical" evidence="1">
    <location>
        <begin position="80"/>
        <end position="101"/>
    </location>
</feature>
<sequence>MNKSAHLMSGLTVGIAVSKYIVPTVPYNGQIDGMVGIGAVLCGALLGSLLPDIDHRNSYIGRKLRITSFIISKTLGHRSIVHTPLVIFAFSSLLFYLAMLLCS</sequence>
<dbReference type="RefSeq" id="WP_126293541.1">
    <property type="nucleotide sequence ID" value="NZ_RXNR01000012.1"/>
</dbReference>
<dbReference type="AlphaFoldDB" id="A0A3S0JR10"/>
<dbReference type="Proteomes" id="UP000276349">
    <property type="component" value="Unassembled WGS sequence"/>
</dbReference>